<organism evidence="2 3">
    <name type="scientific">Ciona savignyi</name>
    <name type="common">Pacific transparent sea squirt</name>
    <dbReference type="NCBI Taxonomy" id="51511"/>
    <lineage>
        <taxon>Eukaryota</taxon>
        <taxon>Metazoa</taxon>
        <taxon>Chordata</taxon>
        <taxon>Tunicata</taxon>
        <taxon>Ascidiacea</taxon>
        <taxon>Phlebobranchia</taxon>
        <taxon>Cionidae</taxon>
        <taxon>Ciona</taxon>
    </lineage>
</organism>
<dbReference type="Proteomes" id="UP000007875">
    <property type="component" value="Unassembled WGS sequence"/>
</dbReference>
<protein>
    <submittedName>
        <fullName evidence="2">Uncharacterized protein</fullName>
    </submittedName>
</protein>
<feature type="region of interest" description="Disordered" evidence="1">
    <location>
        <begin position="384"/>
        <end position="407"/>
    </location>
</feature>
<evidence type="ECO:0000313" key="2">
    <source>
        <dbReference type="Ensembl" id="ENSCSAVP00000016774.1"/>
    </source>
</evidence>
<dbReference type="Pfam" id="PF21125">
    <property type="entry name" value="MPN_2A_DUB_like"/>
    <property type="match status" value="1"/>
</dbReference>
<accession>H2ZGQ8</accession>
<dbReference type="GO" id="GO:0008608">
    <property type="term" value="P:attachment of spindle microtubules to kinetochore"/>
    <property type="evidence" value="ECO:0007669"/>
    <property type="project" value="TreeGrafter"/>
</dbReference>
<keyword evidence="3" id="KW-1185">Reference proteome</keyword>
<dbReference type="HOGENOM" id="CLU_676058_0_0_1"/>
<sequence length="407" mass="45257">MKVKITSPCTAMLLYEAARSPGQTEGGLIGQMNQETLTNITDANVSTTVEDVLSLHTICALPVSLLQKNKDQTNVTPNCYGWFKFCRRPSMKLTVREKSMHRKLVNNLKENGGLASQIITLLVQETWVENLSTYTWKLSSFVLDEHRKFIPCKVEIVNSKASVCGTYKPYPTIHQQDKLPGVIGAIDKLKVTVAPSNSFTIVEAVSVAGNKIMKLLDESAKCCNRTEALLCSAYSEQAALQMKLKLLKDQRQALCTNVAEMEEIGSCSSESSDEDLKDSMTKTAELLIDLHDKVKNNPLKHEQNVLPPHTHSCTSNLGNCLNTNVCLSKSVKRRLETPPPSVSSDPFDSLVDLAKAELLKPDDNSNLALEDNNELTKQQETLLAEYNDDRSWAERTRSGRKQPKNED</sequence>
<name>H2ZGQ8_CIOSA</name>
<dbReference type="GO" id="GO:0070536">
    <property type="term" value="P:protein K63-linked deubiquitination"/>
    <property type="evidence" value="ECO:0007669"/>
    <property type="project" value="TreeGrafter"/>
</dbReference>
<dbReference type="InterPro" id="IPR023238">
    <property type="entry name" value="FAM175"/>
</dbReference>
<dbReference type="GO" id="GO:0005634">
    <property type="term" value="C:nucleus"/>
    <property type="evidence" value="ECO:0007669"/>
    <property type="project" value="TreeGrafter"/>
</dbReference>
<dbReference type="PANTHER" id="PTHR31728">
    <property type="entry name" value="ABRAXAS FAMILY MEMBER"/>
    <property type="match status" value="1"/>
</dbReference>
<reference evidence="3" key="1">
    <citation type="submission" date="2003-08" db="EMBL/GenBank/DDBJ databases">
        <authorList>
            <person name="Birren B."/>
            <person name="Nusbaum C."/>
            <person name="Abebe A."/>
            <person name="Abouelleil A."/>
            <person name="Adekoya E."/>
            <person name="Ait-zahra M."/>
            <person name="Allen N."/>
            <person name="Allen T."/>
            <person name="An P."/>
            <person name="Anderson M."/>
            <person name="Anderson S."/>
            <person name="Arachchi H."/>
            <person name="Armbruster J."/>
            <person name="Bachantsang P."/>
            <person name="Baldwin J."/>
            <person name="Barry A."/>
            <person name="Bayul T."/>
            <person name="Blitshsteyn B."/>
            <person name="Bloom T."/>
            <person name="Blye J."/>
            <person name="Boguslavskiy L."/>
            <person name="Borowsky M."/>
            <person name="Boukhgalter B."/>
            <person name="Brunache A."/>
            <person name="Butler J."/>
            <person name="Calixte N."/>
            <person name="Calvo S."/>
            <person name="Camarata J."/>
            <person name="Campo K."/>
            <person name="Chang J."/>
            <person name="Cheshatsang Y."/>
            <person name="Citroen M."/>
            <person name="Collymore A."/>
            <person name="Considine T."/>
            <person name="Cook A."/>
            <person name="Cooke P."/>
            <person name="Corum B."/>
            <person name="Cuomo C."/>
            <person name="David R."/>
            <person name="Dawoe T."/>
            <person name="Degray S."/>
            <person name="Dodge S."/>
            <person name="Dooley K."/>
            <person name="Dorje P."/>
            <person name="Dorjee K."/>
            <person name="Dorris L."/>
            <person name="Duffey N."/>
            <person name="Dupes A."/>
            <person name="Elkins T."/>
            <person name="Engels R."/>
            <person name="Erickson J."/>
            <person name="Farina A."/>
            <person name="Faro S."/>
            <person name="Ferreira P."/>
            <person name="Fischer H."/>
            <person name="Fitzgerald M."/>
            <person name="Foley K."/>
            <person name="Gage D."/>
            <person name="Galagan J."/>
            <person name="Gearin G."/>
            <person name="Gnerre S."/>
            <person name="Gnirke A."/>
            <person name="Goyette A."/>
            <person name="Graham J."/>
            <person name="Grandbois E."/>
            <person name="Gyaltsen K."/>
            <person name="Hafez N."/>
            <person name="Hagopian D."/>
            <person name="Hagos B."/>
            <person name="Hall J."/>
            <person name="Hatcher B."/>
            <person name="Heller A."/>
            <person name="Higgins H."/>
            <person name="Honan T."/>
            <person name="Horn A."/>
            <person name="Houde N."/>
            <person name="Hughes L."/>
            <person name="Hulme W."/>
            <person name="Husby E."/>
            <person name="Iliev I."/>
            <person name="Jaffe D."/>
            <person name="Jones C."/>
            <person name="Kamal M."/>
            <person name="Kamat A."/>
            <person name="Kamvysselis M."/>
            <person name="Karlsson E."/>
            <person name="Kells C."/>
            <person name="Kieu A."/>
            <person name="Kisner P."/>
            <person name="Kodira C."/>
            <person name="Kulbokas E."/>
            <person name="Labutti K."/>
            <person name="Lama D."/>
            <person name="Landers T."/>
            <person name="Leger J."/>
            <person name="Levine S."/>
            <person name="Lewis D."/>
            <person name="Lewis T."/>
            <person name="Lindblad-toh K."/>
            <person name="Liu X."/>
            <person name="Lokyitsang T."/>
            <person name="Lokyitsang Y."/>
            <person name="Lucien O."/>
            <person name="Lui A."/>
            <person name="Ma L.J."/>
            <person name="Mabbitt R."/>
            <person name="Macdonald J."/>
            <person name="Maclean C."/>
            <person name="Major J."/>
            <person name="Manning J."/>
            <person name="Marabella R."/>
            <person name="Maru K."/>
            <person name="Matthews C."/>
            <person name="Mauceli E."/>
            <person name="Mccarthy M."/>
            <person name="Mcdonough S."/>
            <person name="Mcghee T."/>
            <person name="Meldrim J."/>
            <person name="Meneus L."/>
            <person name="Mesirov J."/>
            <person name="Mihalev A."/>
            <person name="Mihova T."/>
            <person name="Mikkelsen T."/>
            <person name="Mlenga V."/>
            <person name="Moru K."/>
            <person name="Mozes J."/>
            <person name="Mulrain L."/>
            <person name="Munson G."/>
            <person name="Naylor J."/>
            <person name="Newes C."/>
            <person name="Nguyen C."/>
            <person name="Nguyen N."/>
            <person name="Nguyen T."/>
            <person name="Nicol R."/>
            <person name="Nielsen C."/>
            <person name="Nizzari M."/>
            <person name="Norbu C."/>
            <person name="Norbu N."/>
            <person name="O'donnell P."/>
            <person name="Okoawo O."/>
            <person name="O'leary S."/>
            <person name="Omotosho B."/>
            <person name="O'neill K."/>
            <person name="Osman S."/>
            <person name="Parker S."/>
            <person name="Perrin D."/>
            <person name="Phunkhang P."/>
            <person name="Piqani B."/>
            <person name="Purcell S."/>
            <person name="Rachupka T."/>
            <person name="Ramasamy U."/>
            <person name="Rameau R."/>
            <person name="Ray V."/>
            <person name="Raymond C."/>
            <person name="Retta R."/>
            <person name="Richardson S."/>
            <person name="Rise C."/>
            <person name="Rodriguez J."/>
            <person name="Rogers J."/>
            <person name="Rogov P."/>
            <person name="Rutman M."/>
            <person name="Schupbach R."/>
            <person name="Seaman C."/>
            <person name="Settipalli S."/>
            <person name="Sharpe T."/>
            <person name="Sheridan J."/>
            <person name="Sherpa N."/>
            <person name="Shi J."/>
            <person name="Smirnov S."/>
            <person name="Smith C."/>
            <person name="Sougnez C."/>
            <person name="Spencer B."/>
            <person name="Stalker J."/>
            <person name="Stange-thomann N."/>
            <person name="Stavropoulos S."/>
            <person name="Stetson K."/>
            <person name="Stone C."/>
            <person name="Stone S."/>
            <person name="Stubbs M."/>
            <person name="Talamas J."/>
            <person name="Tchuinga P."/>
            <person name="Tenzing P."/>
            <person name="Tesfaye S."/>
            <person name="Theodore J."/>
            <person name="Thoulutsang Y."/>
            <person name="Topham K."/>
            <person name="Towey S."/>
            <person name="Tsamla T."/>
            <person name="Tsomo N."/>
            <person name="Vallee D."/>
            <person name="Vassiliev H."/>
            <person name="Venkataraman V."/>
            <person name="Vinson J."/>
            <person name="Vo A."/>
            <person name="Wade C."/>
            <person name="Wang S."/>
            <person name="Wangchuk T."/>
            <person name="Wangdi T."/>
            <person name="Whittaker C."/>
            <person name="Wilkinson J."/>
            <person name="Wu Y."/>
            <person name="Wyman D."/>
            <person name="Yadav S."/>
            <person name="Yang S."/>
            <person name="Yang X."/>
            <person name="Yeager S."/>
            <person name="Yee E."/>
            <person name="Young G."/>
            <person name="Zainoun J."/>
            <person name="Zembeck L."/>
            <person name="Zimmer A."/>
            <person name="Zody M."/>
            <person name="Lander E."/>
        </authorList>
    </citation>
    <scope>NUCLEOTIDE SEQUENCE [LARGE SCALE GENOMIC DNA]</scope>
</reference>
<dbReference type="GO" id="GO:0008017">
    <property type="term" value="F:microtubule binding"/>
    <property type="evidence" value="ECO:0007669"/>
    <property type="project" value="TreeGrafter"/>
</dbReference>
<reference evidence="2" key="3">
    <citation type="submission" date="2025-09" db="UniProtKB">
        <authorList>
            <consortium name="Ensembl"/>
        </authorList>
    </citation>
    <scope>IDENTIFICATION</scope>
</reference>
<dbReference type="PANTHER" id="PTHR31728:SF5">
    <property type="entry name" value="OS07G0540200 PROTEIN"/>
    <property type="match status" value="1"/>
</dbReference>
<dbReference type="InParanoid" id="H2ZGQ8"/>
<dbReference type="GO" id="GO:0031593">
    <property type="term" value="F:polyubiquitin modification-dependent protein binding"/>
    <property type="evidence" value="ECO:0007669"/>
    <property type="project" value="TreeGrafter"/>
</dbReference>
<dbReference type="OMA" id="QETWVEN"/>
<dbReference type="GO" id="GO:0090307">
    <property type="term" value="P:mitotic spindle assembly"/>
    <property type="evidence" value="ECO:0007669"/>
    <property type="project" value="TreeGrafter"/>
</dbReference>
<dbReference type="GeneTree" id="ENSGT00530000063424"/>
<proteinExistence type="predicted"/>
<evidence type="ECO:0000256" key="1">
    <source>
        <dbReference type="SAM" id="MobiDB-lite"/>
    </source>
</evidence>
<dbReference type="AlphaFoldDB" id="H2ZGQ8"/>
<evidence type="ECO:0000313" key="3">
    <source>
        <dbReference type="Proteomes" id="UP000007875"/>
    </source>
</evidence>
<dbReference type="Ensembl" id="ENSCSAVT00000016956.1">
    <property type="protein sequence ID" value="ENSCSAVP00000016774.1"/>
    <property type="gene ID" value="ENSCSAVG00000009868.1"/>
</dbReference>
<reference evidence="2" key="2">
    <citation type="submission" date="2025-08" db="UniProtKB">
        <authorList>
            <consortium name="Ensembl"/>
        </authorList>
    </citation>
    <scope>IDENTIFICATION</scope>
</reference>
<feature type="compositionally biased region" description="Basic and acidic residues" evidence="1">
    <location>
        <begin position="387"/>
        <end position="407"/>
    </location>
</feature>